<evidence type="ECO:0000313" key="10">
    <source>
        <dbReference type="Proteomes" id="UP001174934"/>
    </source>
</evidence>
<comment type="caution">
    <text evidence="9">The sequence shown here is derived from an EMBL/GenBank/DDBJ whole genome shotgun (WGS) entry which is preliminary data.</text>
</comment>
<dbReference type="GO" id="GO:0016020">
    <property type="term" value="C:membrane"/>
    <property type="evidence" value="ECO:0007669"/>
    <property type="project" value="UniProtKB-SubCell"/>
</dbReference>
<evidence type="ECO:0000256" key="3">
    <source>
        <dbReference type="ARBA" id="ARBA00022989"/>
    </source>
</evidence>
<feature type="transmembrane region" description="Helical" evidence="7">
    <location>
        <begin position="107"/>
        <end position="128"/>
    </location>
</feature>
<feature type="domain" description="Rhodopsin" evidence="8">
    <location>
        <begin position="31"/>
        <end position="279"/>
    </location>
</feature>
<dbReference type="Pfam" id="PF20684">
    <property type="entry name" value="Fung_rhodopsin"/>
    <property type="match status" value="1"/>
</dbReference>
<reference evidence="9" key="1">
    <citation type="submission" date="2023-06" db="EMBL/GenBank/DDBJ databases">
        <title>Genome-scale phylogeny and comparative genomics of the fungal order Sordariales.</title>
        <authorList>
            <consortium name="Lawrence Berkeley National Laboratory"/>
            <person name="Hensen N."/>
            <person name="Bonometti L."/>
            <person name="Westerberg I."/>
            <person name="Brannstrom I.O."/>
            <person name="Guillou S."/>
            <person name="Cros-Aarteil S."/>
            <person name="Calhoun S."/>
            <person name="Haridas S."/>
            <person name="Kuo A."/>
            <person name="Mondo S."/>
            <person name="Pangilinan J."/>
            <person name="Riley R."/>
            <person name="LaButti K."/>
            <person name="Andreopoulos B."/>
            <person name="Lipzen A."/>
            <person name="Chen C."/>
            <person name="Yanf M."/>
            <person name="Daum C."/>
            <person name="Ng V."/>
            <person name="Clum A."/>
            <person name="Steindorff A."/>
            <person name="Ohm R."/>
            <person name="Martin F."/>
            <person name="Silar P."/>
            <person name="Natvig D."/>
            <person name="Lalanne C."/>
            <person name="Gautier V."/>
            <person name="Ament-velasquez S.L."/>
            <person name="Kruys A."/>
            <person name="Hutchinson M.I."/>
            <person name="Powell A.J."/>
            <person name="Barry K."/>
            <person name="Miller A.N."/>
            <person name="Grigoriev I.V."/>
            <person name="Debuchy R."/>
            <person name="Gladieux P."/>
            <person name="Thoren M.H."/>
            <person name="Johannesson H."/>
        </authorList>
    </citation>
    <scope>NUCLEOTIDE SEQUENCE</scope>
    <source>
        <strain evidence="9">SMH3391-2</strain>
    </source>
</reference>
<keyword evidence="4 7" id="KW-0472">Membrane</keyword>
<comment type="similarity">
    <text evidence="5">Belongs to the SAT4 family.</text>
</comment>
<dbReference type="PANTHER" id="PTHR33048">
    <property type="entry name" value="PTH11-LIKE INTEGRAL MEMBRANE PROTEIN (AFU_ORTHOLOGUE AFUA_5G11245)"/>
    <property type="match status" value="1"/>
</dbReference>
<name>A0AA40BVB0_9PEZI</name>
<evidence type="ECO:0000256" key="7">
    <source>
        <dbReference type="SAM" id="Phobius"/>
    </source>
</evidence>
<evidence type="ECO:0000256" key="5">
    <source>
        <dbReference type="ARBA" id="ARBA00038359"/>
    </source>
</evidence>
<feature type="region of interest" description="Disordered" evidence="6">
    <location>
        <begin position="358"/>
        <end position="389"/>
    </location>
</feature>
<gene>
    <name evidence="9" type="ORF">B0T17DRAFT_510807</name>
</gene>
<protein>
    <recommendedName>
        <fullName evidence="8">Rhodopsin domain-containing protein</fullName>
    </recommendedName>
</protein>
<evidence type="ECO:0000256" key="4">
    <source>
        <dbReference type="ARBA" id="ARBA00023136"/>
    </source>
</evidence>
<keyword evidence="3 7" id="KW-1133">Transmembrane helix</keyword>
<feature type="transmembrane region" description="Helical" evidence="7">
    <location>
        <begin position="14"/>
        <end position="35"/>
    </location>
</feature>
<dbReference type="InterPro" id="IPR052337">
    <property type="entry name" value="SAT4-like"/>
</dbReference>
<evidence type="ECO:0000256" key="2">
    <source>
        <dbReference type="ARBA" id="ARBA00022692"/>
    </source>
</evidence>
<feature type="compositionally biased region" description="Low complexity" evidence="6">
    <location>
        <begin position="298"/>
        <end position="314"/>
    </location>
</feature>
<comment type="subcellular location">
    <subcellularLocation>
        <location evidence="1">Membrane</location>
        <topology evidence="1">Multi-pass membrane protein</topology>
    </subcellularLocation>
</comment>
<accession>A0AA40BVB0</accession>
<sequence>MTLVPDLTYQGKRNFAACISCLVVVSFAVALRFWCKVSSKLGLHLDDWWILAALIFNYAGSVGALWGLLGGIDGKEIPHVLAEFSTYSPSTQERLGHGIENFLESIWLGYFFGITCLYTAKISVLLMYRRIFSIPKFQKVCLVFMILTTAWYLMSALPMFFVCTHIEGFWRRLRPGTVCHLDFNLYSSSTGMVEVILDAAILTLPIRALHSLSMKTKTRCFVSCMFLVGGLAVVTNIPRIYYQYQPHHIVSEYNIIILWLLIHVATTVICACLPVYGPLRIRASTLLMRMHGRYSARSAGKTSTTLSSSAAAGPGSPPPPENRPWFDLEMSDLESRMPIDHKQGKIVLAPSMGMHTAGARHSFGEDDSEDSNKGITLQNHGPRGISMTRTTRVEVQVVGGEARRGAAQRHA</sequence>
<feature type="transmembrane region" description="Helical" evidence="7">
    <location>
        <begin position="140"/>
        <end position="161"/>
    </location>
</feature>
<organism evidence="9 10">
    <name type="scientific">Bombardia bombarda</name>
    <dbReference type="NCBI Taxonomy" id="252184"/>
    <lineage>
        <taxon>Eukaryota</taxon>
        <taxon>Fungi</taxon>
        <taxon>Dikarya</taxon>
        <taxon>Ascomycota</taxon>
        <taxon>Pezizomycotina</taxon>
        <taxon>Sordariomycetes</taxon>
        <taxon>Sordariomycetidae</taxon>
        <taxon>Sordariales</taxon>
        <taxon>Lasiosphaeriaceae</taxon>
        <taxon>Bombardia</taxon>
    </lineage>
</organism>
<dbReference type="EMBL" id="JAULSR010000007">
    <property type="protein sequence ID" value="KAK0614989.1"/>
    <property type="molecule type" value="Genomic_DNA"/>
</dbReference>
<evidence type="ECO:0000256" key="6">
    <source>
        <dbReference type="SAM" id="MobiDB-lite"/>
    </source>
</evidence>
<feature type="transmembrane region" description="Helical" evidence="7">
    <location>
        <begin position="253"/>
        <end position="279"/>
    </location>
</feature>
<evidence type="ECO:0000313" key="9">
    <source>
        <dbReference type="EMBL" id="KAK0614989.1"/>
    </source>
</evidence>
<dbReference type="InterPro" id="IPR049326">
    <property type="entry name" value="Rhodopsin_dom_fungi"/>
</dbReference>
<feature type="transmembrane region" description="Helical" evidence="7">
    <location>
        <begin position="191"/>
        <end position="209"/>
    </location>
</feature>
<keyword evidence="10" id="KW-1185">Reference proteome</keyword>
<evidence type="ECO:0000259" key="8">
    <source>
        <dbReference type="Pfam" id="PF20684"/>
    </source>
</evidence>
<feature type="transmembrane region" description="Helical" evidence="7">
    <location>
        <begin position="221"/>
        <end position="241"/>
    </location>
</feature>
<dbReference type="AlphaFoldDB" id="A0AA40BVB0"/>
<dbReference type="Proteomes" id="UP001174934">
    <property type="component" value="Unassembled WGS sequence"/>
</dbReference>
<proteinExistence type="inferred from homology"/>
<evidence type="ECO:0000256" key="1">
    <source>
        <dbReference type="ARBA" id="ARBA00004141"/>
    </source>
</evidence>
<feature type="transmembrane region" description="Helical" evidence="7">
    <location>
        <begin position="47"/>
        <end position="69"/>
    </location>
</feature>
<keyword evidence="2 7" id="KW-0812">Transmembrane</keyword>
<feature type="region of interest" description="Disordered" evidence="6">
    <location>
        <begin position="298"/>
        <end position="326"/>
    </location>
</feature>
<dbReference type="PANTHER" id="PTHR33048:SF47">
    <property type="entry name" value="INTEGRAL MEMBRANE PROTEIN-RELATED"/>
    <property type="match status" value="1"/>
</dbReference>